<dbReference type="PANTHER" id="PTHR47878:SF1">
    <property type="entry name" value="FLAVODOXIN_FERREDOXIN--NADP REDUCTASE"/>
    <property type="match status" value="1"/>
</dbReference>
<comment type="caution">
    <text evidence="12">The sequence shown here is derived from an EMBL/GenBank/DDBJ whole genome shotgun (WGS) entry which is preliminary data.</text>
</comment>
<evidence type="ECO:0000256" key="7">
    <source>
        <dbReference type="ARBA" id="ARBA00022857"/>
    </source>
</evidence>
<dbReference type="Pfam" id="PF00970">
    <property type="entry name" value="FAD_binding_6"/>
    <property type="match status" value="1"/>
</dbReference>
<gene>
    <name evidence="12" type="ORF">CWE08_05320</name>
</gene>
<evidence type="ECO:0000256" key="4">
    <source>
        <dbReference type="ARBA" id="ARBA00022630"/>
    </source>
</evidence>
<dbReference type="RefSeq" id="WP_126766352.1">
    <property type="nucleotide sequence ID" value="NZ_PIPJ01000002.1"/>
</dbReference>
<proteinExistence type="inferred from homology"/>
<feature type="domain" description="FAD-binding FR-type" evidence="11">
    <location>
        <begin position="1"/>
        <end position="102"/>
    </location>
</feature>
<keyword evidence="8" id="KW-0560">Oxidoreductase</keyword>
<sequence>MRVTTEEQVTHIHHWSESLFSFKTTRKSSFRFENGQFVMIGLQVDNKPLLRAYSIASANYEEELEFFSIKVPDGALTSRLQHLQVGDTITLSTRPAGTLVAGHLTPGKHLYLLATGTGLAPFMSIIKDPEIYEQFEKIVLVHSVRYKRELAYQRTIYDELPNNEYFGDEVKEKLIYYPIVTREPFLSEAHQQRITHLLEHDLLAEEIKLPAISTTNDRFMLCGNQSMLLDCIQILNNKGFRKATSRQQGDFVIEQAFVEK</sequence>
<dbReference type="PANTHER" id="PTHR47878">
    <property type="entry name" value="OXIDOREDUCTASE FAD/NAD(P)-BINDING DOMAIN PROTEIN"/>
    <property type="match status" value="1"/>
</dbReference>
<dbReference type="AlphaFoldDB" id="A0A432W0Q0"/>
<dbReference type="Pfam" id="PF00175">
    <property type="entry name" value="NAD_binding_1"/>
    <property type="match status" value="1"/>
</dbReference>
<dbReference type="Proteomes" id="UP000288395">
    <property type="component" value="Unassembled WGS sequence"/>
</dbReference>
<accession>A0A432W0Q0</accession>
<evidence type="ECO:0000256" key="5">
    <source>
        <dbReference type="ARBA" id="ARBA00022741"/>
    </source>
</evidence>
<evidence type="ECO:0000313" key="12">
    <source>
        <dbReference type="EMBL" id="RUO22595.1"/>
    </source>
</evidence>
<comment type="cofactor">
    <cofactor evidence="1">
        <name>FAD</name>
        <dbReference type="ChEBI" id="CHEBI:57692"/>
    </cofactor>
</comment>
<keyword evidence="13" id="KW-1185">Reference proteome</keyword>
<name>A0A432W0Q0_9GAMM</name>
<dbReference type="InterPro" id="IPR001433">
    <property type="entry name" value="OxRdtase_FAD/NAD-bd"/>
</dbReference>
<dbReference type="GO" id="GO:0042167">
    <property type="term" value="P:heme catabolic process"/>
    <property type="evidence" value="ECO:0007669"/>
    <property type="project" value="TreeGrafter"/>
</dbReference>
<dbReference type="OrthoDB" id="9784483at2"/>
<evidence type="ECO:0000256" key="6">
    <source>
        <dbReference type="ARBA" id="ARBA00022827"/>
    </source>
</evidence>
<dbReference type="Gene3D" id="2.40.30.10">
    <property type="entry name" value="Translation factors"/>
    <property type="match status" value="1"/>
</dbReference>
<comment type="cofactor">
    <cofactor evidence="9">
        <name>[2Fe-2S] cluster</name>
        <dbReference type="ChEBI" id="CHEBI:190135"/>
    </cofactor>
</comment>
<reference evidence="13" key="1">
    <citation type="journal article" date="2018" name="Front. Microbiol.">
        <title>Genome-Based Analysis Reveals the Taxonomy and Diversity of the Family Idiomarinaceae.</title>
        <authorList>
            <person name="Liu Y."/>
            <person name="Lai Q."/>
            <person name="Shao Z."/>
        </authorList>
    </citation>
    <scope>NUCLEOTIDE SEQUENCE [LARGE SCALE GENOMIC DNA]</scope>
    <source>
        <strain evidence="13">GBPy7</strain>
    </source>
</reference>
<dbReference type="InterPro" id="IPR051930">
    <property type="entry name" value="FNR_type-1"/>
</dbReference>
<dbReference type="GO" id="GO:0000166">
    <property type="term" value="F:nucleotide binding"/>
    <property type="evidence" value="ECO:0007669"/>
    <property type="project" value="UniProtKB-KW"/>
</dbReference>
<protein>
    <recommendedName>
        <fullName evidence="3">ferredoxin--NADP(+) reductase</fullName>
        <ecNumber evidence="3">1.18.1.2</ecNumber>
    </recommendedName>
</protein>
<dbReference type="GO" id="GO:0004324">
    <property type="term" value="F:ferredoxin-NADP+ reductase activity"/>
    <property type="evidence" value="ECO:0007669"/>
    <property type="project" value="UniProtKB-EC"/>
</dbReference>
<dbReference type="PROSITE" id="PS51384">
    <property type="entry name" value="FAD_FR"/>
    <property type="match status" value="1"/>
</dbReference>
<evidence type="ECO:0000256" key="9">
    <source>
        <dbReference type="ARBA" id="ARBA00034078"/>
    </source>
</evidence>
<dbReference type="InterPro" id="IPR008333">
    <property type="entry name" value="Cbr1-like_FAD-bd_dom"/>
</dbReference>
<dbReference type="InterPro" id="IPR033892">
    <property type="entry name" value="FNR_bac"/>
</dbReference>
<organism evidence="12 13">
    <name type="scientific">Aliidiomarina iranensis</name>
    <dbReference type="NCBI Taxonomy" id="1434071"/>
    <lineage>
        <taxon>Bacteria</taxon>
        <taxon>Pseudomonadati</taxon>
        <taxon>Pseudomonadota</taxon>
        <taxon>Gammaproteobacteria</taxon>
        <taxon>Alteromonadales</taxon>
        <taxon>Idiomarinaceae</taxon>
        <taxon>Aliidiomarina</taxon>
    </lineage>
</organism>
<evidence type="ECO:0000256" key="2">
    <source>
        <dbReference type="ARBA" id="ARBA00008312"/>
    </source>
</evidence>
<evidence type="ECO:0000259" key="11">
    <source>
        <dbReference type="PROSITE" id="PS51384"/>
    </source>
</evidence>
<dbReference type="Gene3D" id="3.40.50.80">
    <property type="entry name" value="Nucleotide-binding domain of ferredoxin-NADP reductase (FNR) module"/>
    <property type="match status" value="1"/>
</dbReference>
<dbReference type="SUPFAM" id="SSF63380">
    <property type="entry name" value="Riboflavin synthase domain-like"/>
    <property type="match status" value="1"/>
</dbReference>
<dbReference type="InterPro" id="IPR017927">
    <property type="entry name" value="FAD-bd_FR_type"/>
</dbReference>
<keyword evidence="5" id="KW-0547">Nucleotide-binding</keyword>
<keyword evidence="7" id="KW-0521">NADP</keyword>
<dbReference type="InterPro" id="IPR039261">
    <property type="entry name" value="FNR_nucleotide-bd"/>
</dbReference>
<dbReference type="EMBL" id="PIPJ01000002">
    <property type="protein sequence ID" value="RUO22595.1"/>
    <property type="molecule type" value="Genomic_DNA"/>
</dbReference>
<keyword evidence="6" id="KW-0274">FAD</keyword>
<comment type="similarity">
    <text evidence="2">Belongs to the ferredoxin--NADP reductase type 1 family.</text>
</comment>
<dbReference type="CDD" id="cd06195">
    <property type="entry name" value="FNR1"/>
    <property type="match status" value="1"/>
</dbReference>
<keyword evidence="4" id="KW-0285">Flavoprotein</keyword>
<evidence type="ECO:0000313" key="13">
    <source>
        <dbReference type="Proteomes" id="UP000288395"/>
    </source>
</evidence>
<evidence type="ECO:0000256" key="8">
    <source>
        <dbReference type="ARBA" id="ARBA00023002"/>
    </source>
</evidence>
<dbReference type="InterPro" id="IPR017938">
    <property type="entry name" value="Riboflavin_synthase-like_b-brl"/>
</dbReference>
<evidence type="ECO:0000256" key="1">
    <source>
        <dbReference type="ARBA" id="ARBA00001974"/>
    </source>
</evidence>
<dbReference type="GO" id="GO:0034599">
    <property type="term" value="P:cellular response to oxidative stress"/>
    <property type="evidence" value="ECO:0007669"/>
    <property type="project" value="TreeGrafter"/>
</dbReference>
<evidence type="ECO:0000256" key="10">
    <source>
        <dbReference type="ARBA" id="ARBA00047776"/>
    </source>
</evidence>
<dbReference type="EC" id="1.18.1.2" evidence="3"/>
<evidence type="ECO:0000256" key="3">
    <source>
        <dbReference type="ARBA" id="ARBA00013223"/>
    </source>
</evidence>
<comment type="catalytic activity">
    <reaction evidence="10">
        <text>2 reduced [2Fe-2S]-[ferredoxin] + NADP(+) + H(+) = 2 oxidized [2Fe-2S]-[ferredoxin] + NADPH</text>
        <dbReference type="Rhea" id="RHEA:20125"/>
        <dbReference type="Rhea" id="RHEA-COMP:10000"/>
        <dbReference type="Rhea" id="RHEA-COMP:10001"/>
        <dbReference type="ChEBI" id="CHEBI:15378"/>
        <dbReference type="ChEBI" id="CHEBI:33737"/>
        <dbReference type="ChEBI" id="CHEBI:33738"/>
        <dbReference type="ChEBI" id="CHEBI:57783"/>
        <dbReference type="ChEBI" id="CHEBI:58349"/>
        <dbReference type="EC" id="1.18.1.2"/>
    </reaction>
</comment>
<dbReference type="SUPFAM" id="SSF52343">
    <property type="entry name" value="Ferredoxin reductase-like, C-terminal NADP-linked domain"/>
    <property type="match status" value="1"/>
</dbReference>